<sequence>MVTLCPTASTPFISAVSLQPMQCTPNVDGACPGNFFCWFSTRTATVNTYYCCRSPDTANVGFCPPELVPVSGDDGVQYRYCSPLAALNDTSRDVCPPQPPNLIPVDVDGNYRQCYPHARSGNPHFCPNGSACLYTGTANGFICCKAAAHKKFQSLRRFPPKRIWPMAIIDPSPAVVTSSSSSITRNQTGCSGRPGFIPVMRQGSPIPCVGIMSNMNCGQFGIEASLVRVSRLLRGRSFTFSRIPFTVMQAINAEKDPLPYPSFRAKRALCERCSGGMLDICEAIFD</sequence>
<name>A0A183DZ16_9BILA</name>
<evidence type="ECO:0000313" key="1">
    <source>
        <dbReference type="EMBL" id="VDN23312.1"/>
    </source>
</evidence>
<dbReference type="PANTHER" id="PTHR46339:SF11">
    <property type="entry name" value="BPTI_KUNITZ INHIBITOR DOMAIN-CONTAINING PROTEIN"/>
    <property type="match status" value="1"/>
</dbReference>
<gene>
    <name evidence="1" type="ORF">GPUH_LOCUS13959</name>
</gene>
<dbReference type="InterPro" id="IPR053014">
    <property type="entry name" value="Cuticle_assoc_divergent"/>
</dbReference>
<evidence type="ECO:0000313" key="3">
    <source>
        <dbReference type="WBParaSite" id="GPUH_0001397201-mRNA-1"/>
    </source>
</evidence>
<dbReference type="SMART" id="SM00289">
    <property type="entry name" value="WR1"/>
    <property type="match status" value="2"/>
</dbReference>
<reference evidence="1 2" key="2">
    <citation type="submission" date="2018-11" db="EMBL/GenBank/DDBJ databases">
        <authorList>
            <consortium name="Pathogen Informatics"/>
        </authorList>
    </citation>
    <scope>NUCLEOTIDE SEQUENCE [LARGE SCALE GENOMIC DNA]</scope>
</reference>
<organism evidence="3">
    <name type="scientific">Gongylonema pulchrum</name>
    <dbReference type="NCBI Taxonomy" id="637853"/>
    <lineage>
        <taxon>Eukaryota</taxon>
        <taxon>Metazoa</taxon>
        <taxon>Ecdysozoa</taxon>
        <taxon>Nematoda</taxon>
        <taxon>Chromadorea</taxon>
        <taxon>Rhabditida</taxon>
        <taxon>Spirurina</taxon>
        <taxon>Spiruromorpha</taxon>
        <taxon>Spiruroidea</taxon>
        <taxon>Gongylonematidae</taxon>
        <taxon>Gongylonema</taxon>
    </lineage>
</organism>
<dbReference type="Pfam" id="PF14625">
    <property type="entry name" value="Lustrin_cystein"/>
    <property type="match status" value="1"/>
</dbReference>
<dbReference type="AlphaFoldDB" id="A0A183DZ16"/>
<protein>
    <submittedName>
        <fullName evidence="1 3">Uncharacterized protein</fullName>
    </submittedName>
</protein>
<dbReference type="Proteomes" id="UP000271098">
    <property type="component" value="Unassembled WGS sequence"/>
</dbReference>
<dbReference type="PANTHER" id="PTHR46339">
    <property type="entry name" value="PROTEIN CBG15282-RELATED"/>
    <property type="match status" value="1"/>
</dbReference>
<dbReference type="EMBL" id="UYRT01080741">
    <property type="protein sequence ID" value="VDN23312.1"/>
    <property type="molecule type" value="Genomic_DNA"/>
</dbReference>
<evidence type="ECO:0000313" key="2">
    <source>
        <dbReference type="Proteomes" id="UP000271098"/>
    </source>
</evidence>
<dbReference type="InterPro" id="IPR006150">
    <property type="entry name" value="Cys_repeat_1"/>
</dbReference>
<dbReference type="InterPro" id="IPR028150">
    <property type="entry name" value="Lustrin_cystein"/>
</dbReference>
<reference evidence="3" key="1">
    <citation type="submission" date="2016-06" db="UniProtKB">
        <authorList>
            <consortium name="WormBaseParasite"/>
        </authorList>
    </citation>
    <scope>IDENTIFICATION</scope>
</reference>
<dbReference type="WBParaSite" id="GPUH_0001397201-mRNA-1">
    <property type="protein sequence ID" value="GPUH_0001397201-mRNA-1"/>
    <property type="gene ID" value="GPUH_0001397201"/>
</dbReference>
<keyword evidence="2" id="KW-1185">Reference proteome</keyword>
<accession>A0A183DZ16</accession>
<proteinExistence type="predicted"/>